<sequence>MSSDDKLEELAHPAYWDERYVSPTEGDEYDWFKKYDQIRGVVEKHIPDKSSDIINLGCGNSMMSPKMFEEGYCNIANIDFSKVIIEKMSERFPEQTWKVADVRETGYPDDHFDIAIDKGTLDAMLSGSLWSPPDHVRERTTAYINEIVRILKPTGKLLYITYRQPHFIKPIVVREDVWDLSVERLSEGGGMFEYFVYVLTMKSG</sequence>
<gene>
    <name evidence="5" type="ORF">TWF481_006799</name>
</gene>
<evidence type="ECO:0000256" key="3">
    <source>
        <dbReference type="ARBA" id="ARBA00022679"/>
    </source>
</evidence>
<dbReference type="Proteomes" id="UP001370758">
    <property type="component" value="Unassembled WGS sequence"/>
</dbReference>
<reference evidence="5 6" key="1">
    <citation type="submission" date="2023-08" db="EMBL/GenBank/DDBJ databases">
        <authorList>
            <person name="Palmer J.M."/>
        </authorList>
    </citation>
    <scope>NUCLEOTIDE SEQUENCE [LARGE SCALE GENOMIC DNA]</scope>
    <source>
        <strain evidence="5 6">TWF481</strain>
    </source>
</reference>
<dbReference type="PANTHER" id="PTHR12176:SF80">
    <property type="entry name" value="EEF1A LYSINE METHYLTRANSFERASE 4"/>
    <property type="match status" value="1"/>
</dbReference>
<accession>A0AAV9W9J6</accession>
<dbReference type="InterPro" id="IPR051419">
    <property type="entry name" value="Lys/N-term_MeTrsfase_sf"/>
</dbReference>
<comment type="caution">
    <text evidence="5">The sequence shown here is derived from an EMBL/GenBank/DDBJ whole genome shotgun (WGS) entry which is preliminary data.</text>
</comment>
<evidence type="ECO:0000313" key="6">
    <source>
        <dbReference type="Proteomes" id="UP001370758"/>
    </source>
</evidence>
<dbReference type="CDD" id="cd02440">
    <property type="entry name" value="AdoMet_MTases"/>
    <property type="match status" value="1"/>
</dbReference>
<dbReference type="EMBL" id="JAVHJL010000004">
    <property type="protein sequence ID" value="KAK6504862.1"/>
    <property type="molecule type" value="Genomic_DNA"/>
</dbReference>
<keyword evidence="3" id="KW-0808">Transferase</keyword>
<dbReference type="GO" id="GO:0008757">
    <property type="term" value="F:S-adenosylmethionine-dependent methyltransferase activity"/>
    <property type="evidence" value="ECO:0007669"/>
    <property type="project" value="InterPro"/>
</dbReference>
<evidence type="ECO:0000256" key="2">
    <source>
        <dbReference type="ARBA" id="ARBA00022603"/>
    </source>
</evidence>
<dbReference type="Gene3D" id="3.40.50.150">
    <property type="entry name" value="Vaccinia Virus protein VP39"/>
    <property type="match status" value="1"/>
</dbReference>
<feature type="domain" description="Methyltransferase" evidence="4">
    <location>
        <begin position="48"/>
        <end position="163"/>
    </location>
</feature>
<evidence type="ECO:0000259" key="4">
    <source>
        <dbReference type="Pfam" id="PF13847"/>
    </source>
</evidence>
<dbReference type="InterPro" id="IPR025714">
    <property type="entry name" value="Methyltranfer_dom"/>
</dbReference>
<dbReference type="AlphaFoldDB" id="A0AAV9W9J6"/>
<name>A0AAV9W9J6_9PEZI</name>
<dbReference type="GO" id="GO:0032259">
    <property type="term" value="P:methylation"/>
    <property type="evidence" value="ECO:0007669"/>
    <property type="project" value="UniProtKB-KW"/>
</dbReference>
<keyword evidence="6" id="KW-1185">Reference proteome</keyword>
<dbReference type="InterPro" id="IPR029063">
    <property type="entry name" value="SAM-dependent_MTases_sf"/>
</dbReference>
<organism evidence="5 6">
    <name type="scientific">Arthrobotrys musiformis</name>
    <dbReference type="NCBI Taxonomy" id="47236"/>
    <lineage>
        <taxon>Eukaryota</taxon>
        <taxon>Fungi</taxon>
        <taxon>Dikarya</taxon>
        <taxon>Ascomycota</taxon>
        <taxon>Pezizomycotina</taxon>
        <taxon>Orbiliomycetes</taxon>
        <taxon>Orbiliales</taxon>
        <taxon>Orbiliaceae</taxon>
        <taxon>Arthrobotrys</taxon>
    </lineage>
</organism>
<dbReference type="SUPFAM" id="SSF53335">
    <property type="entry name" value="S-adenosyl-L-methionine-dependent methyltransferases"/>
    <property type="match status" value="1"/>
</dbReference>
<evidence type="ECO:0000256" key="1">
    <source>
        <dbReference type="ARBA" id="ARBA00008361"/>
    </source>
</evidence>
<protein>
    <recommendedName>
        <fullName evidence="4">Methyltransferase domain-containing protein</fullName>
    </recommendedName>
</protein>
<dbReference type="PANTHER" id="PTHR12176">
    <property type="entry name" value="SAM-DEPENDENT METHYLTRANSFERASE SUPERFAMILY PROTEIN"/>
    <property type="match status" value="1"/>
</dbReference>
<dbReference type="Pfam" id="PF13847">
    <property type="entry name" value="Methyltransf_31"/>
    <property type="match status" value="1"/>
</dbReference>
<evidence type="ECO:0000313" key="5">
    <source>
        <dbReference type="EMBL" id="KAK6504862.1"/>
    </source>
</evidence>
<keyword evidence="2" id="KW-0489">Methyltransferase</keyword>
<comment type="similarity">
    <text evidence="1">Belongs to the methyltransferase superfamily.</text>
</comment>
<proteinExistence type="inferred from homology"/>